<dbReference type="Proteomes" id="UP001470230">
    <property type="component" value="Unassembled WGS sequence"/>
</dbReference>
<sequence length="270" mass="31896">MNQEEFNPNLKYQNTSPLYFAVLYNRIDVVKYFLDKKLFRVNSKINDILLFEYSIQKRYFEIAEILYQQPSIKVIGDFTLSFIKKPCNKFLSKGPEIEFKEEQDCFYPMNLIQFYLKESNIEELKFQFVDKNKSLLACLAASYSNENDFIQFYNKFKIDINIYDKKHQITPLISSILNDRYDSLNVILTNYKDEIDVNFKTAKKLTALHVLCCKSSIKKEGEKKLFSFENIQFNEHESTHSFAPIHLAVLNNNVDALKLMLCSIKKVRKI</sequence>
<dbReference type="InterPro" id="IPR036770">
    <property type="entry name" value="Ankyrin_rpt-contain_sf"/>
</dbReference>
<organism evidence="1 2">
    <name type="scientific">Tritrichomonas musculus</name>
    <dbReference type="NCBI Taxonomy" id="1915356"/>
    <lineage>
        <taxon>Eukaryota</taxon>
        <taxon>Metamonada</taxon>
        <taxon>Parabasalia</taxon>
        <taxon>Tritrichomonadida</taxon>
        <taxon>Tritrichomonadidae</taxon>
        <taxon>Tritrichomonas</taxon>
    </lineage>
</organism>
<dbReference type="SUPFAM" id="SSF48403">
    <property type="entry name" value="Ankyrin repeat"/>
    <property type="match status" value="1"/>
</dbReference>
<dbReference type="SMART" id="SM00248">
    <property type="entry name" value="ANK"/>
    <property type="match status" value="3"/>
</dbReference>
<accession>A0ABR2GVP9</accession>
<gene>
    <name evidence="1" type="ORF">M9Y10_036736</name>
</gene>
<comment type="caution">
    <text evidence="1">The sequence shown here is derived from an EMBL/GenBank/DDBJ whole genome shotgun (WGS) entry which is preliminary data.</text>
</comment>
<keyword evidence="2" id="KW-1185">Reference proteome</keyword>
<evidence type="ECO:0008006" key="3">
    <source>
        <dbReference type="Google" id="ProtNLM"/>
    </source>
</evidence>
<dbReference type="EMBL" id="JAPFFF010000060">
    <property type="protein sequence ID" value="KAK8837305.1"/>
    <property type="molecule type" value="Genomic_DNA"/>
</dbReference>
<dbReference type="Gene3D" id="1.25.40.20">
    <property type="entry name" value="Ankyrin repeat-containing domain"/>
    <property type="match status" value="1"/>
</dbReference>
<evidence type="ECO:0000313" key="1">
    <source>
        <dbReference type="EMBL" id="KAK8837305.1"/>
    </source>
</evidence>
<reference evidence="1 2" key="1">
    <citation type="submission" date="2024-04" db="EMBL/GenBank/DDBJ databases">
        <title>Tritrichomonas musculus Genome.</title>
        <authorList>
            <person name="Alves-Ferreira E."/>
            <person name="Grigg M."/>
            <person name="Lorenzi H."/>
            <person name="Galac M."/>
        </authorList>
    </citation>
    <scope>NUCLEOTIDE SEQUENCE [LARGE SCALE GENOMIC DNA]</scope>
    <source>
        <strain evidence="1 2">EAF2021</strain>
    </source>
</reference>
<proteinExistence type="predicted"/>
<protein>
    <recommendedName>
        <fullName evidence="3">DUF3447 domain-containing protein</fullName>
    </recommendedName>
</protein>
<dbReference type="InterPro" id="IPR002110">
    <property type="entry name" value="Ankyrin_rpt"/>
</dbReference>
<evidence type="ECO:0000313" key="2">
    <source>
        <dbReference type="Proteomes" id="UP001470230"/>
    </source>
</evidence>
<name>A0ABR2GVP9_9EUKA</name>